<gene>
    <name evidence="1" type="ORF">FSCOSCO3_A017042</name>
</gene>
<evidence type="ECO:0000313" key="2">
    <source>
        <dbReference type="Proteomes" id="UP001314229"/>
    </source>
</evidence>
<organism evidence="1 2">
    <name type="scientific">Scomber scombrus</name>
    <name type="common">Atlantic mackerel</name>
    <name type="synonym">Scomber vernalis</name>
    <dbReference type="NCBI Taxonomy" id="13677"/>
    <lineage>
        <taxon>Eukaryota</taxon>
        <taxon>Metazoa</taxon>
        <taxon>Chordata</taxon>
        <taxon>Craniata</taxon>
        <taxon>Vertebrata</taxon>
        <taxon>Euteleostomi</taxon>
        <taxon>Actinopterygii</taxon>
        <taxon>Neopterygii</taxon>
        <taxon>Teleostei</taxon>
        <taxon>Neoteleostei</taxon>
        <taxon>Acanthomorphata</taxon>
        <taxon>Pelagiaria</taxon>
        <taxon>Scombriformes</taxon>
        <taxon>Scombridae</taxon>
        <taxon>Scomber</taxon>
    </lineage>
</organism>
<dbReference type="EMBL" id="CAWUFR010003099">
    <property type="protein sequence ID" value="CAK6984980.1"/>
    <property type="molecule type" value="Genomic_DNA"/>
</dbReference>
<evidence type="ECO:0000313" key="1">
    <source>
        <dbReference type="EMBL" id="CAK6984980.1"/>
    </source>
</evidence>
<accession>A0AAV1QPN2</accession>
<dbReference type="Proteomes" id="UP001314229">
    <property type="component" value="Unassembled WGS sequence"/>
</dbReference>
<reference evidence="1 2" key="1">
    <citation type="submission" date="2024-01" db="EMBL/GenBank/DDBJ databases">
        <authorList>
            <person name="Alioto T."/>
            <person name="Alioto T."/>
            <person name="Gomez Garrido J."/>
        </authorList>
    </citation>
    <scope>NUCLEOTIDE SEQUENCE [LARGE SCALE GENOMIC DNA]</scope>
</reference>
<sequence>MTRARVRARARIDAARVRVDRARIEYGGARAALARGPCRRCVVLPDLRARGYGACVLPTLLRSCRLRLREYGVLLRLRALLREWCRRRCCRIRPPVPRCKMDLPERVPPADAGVTALLRVNADAVDTCAPAYNVPPLPASMRRC</sequence>
<protein>
    <submittedName>
        <fullName evidence="1">Uncharacterized protein</fullName>
    </submittedName>
</protein>
<dbReference type="AlphaFoldDB" id="A0AAV1QPN2"/>
<name>A0AAV1QPN2_SCOSC</name>
<comment type="caution">
    <text evidence="1">The sequence shown here is derived from an EMBL/GenBank/DDBJ whole genome shotgun (WGS) entry which is preliminary data.</text>
</comment>
<feature type="non-terminal residue" evidence="1">
    <location>
        <position position="144"/>
    </location>
</feature>
<keyword evidence="2" id="KW-1185">Reference proteome</keyword>
<proteinExistence type="predicted"/>